<gene>
    <name evidence="2" type="ORF">DSM100688_1473</name>
    <name evidence="3" type="ORF">GFD24_08750</name>
</gene>
<reference evidence="2 5" key="2">
    <citation type="submission" date="2019-10" db="EMBL/GenBank/DDBJ databases">
        <title>Characterization of the phylogenetic diversity of two novel species belonging to the genus Bifidobacterium: Bifidobacterium cebidarum sp. nov. and Bifidobacterium leontopitheci sp. nov.</title>
        <authorList>
            <person name="Lugli G.A."/>
            <person name="Duranti S."/>
            <person name="Milani C."/>
            <person name="Turroni F."/>
            <person name="Ventura M."/>
        </authorList>
    </citation>
    <scope>NUCLEOTIDE SEQUENCE [LARGE SCALE GENOMIC DNA]</scope>
    <source>
        <strain evidence="2 5">DSM 100688</strain>
    </source>
</reference>
<evidence type="ECO:0000313" key="5">
    <source>
        <dbReference type="Proteomes" id="UP000482084"/>
    </source>
</evidence>
<dbReference type="InterPro" id="IPR036452">
    <property type="entry name" value="Ribo_hydro-like"/>
</dbReference>
<accession>A0A6L4WZC2</accession>
<protein>
    <submittedName>
        <fullName evidence="3">Nucleoside hydrolase</fullName>
    </submittedName>
    <submittedName>
        <fullName evidence="2">Twin-arginine translocation pathway signal protein</fullName>
    </submittedName>
</protein>
<evidence type="ECO:0000313" key="3">
    <source>
        <dbReference type="EMBL" id="NEG72285.1"/>
    </source>
</evidence>
<evidence type="ECO:0000259" key="1">
    <source>
        <dbReference type="Pfam" id="PF01156"/>
    </source>
</evidence>
<dbReference type="GO" id="GO:0016799">
    <property type="term" value="F:hydrolase activity, hydrolyzing N-glycosyl compounds"/>
    <property type="evidence" value="ECO:0007669"/>
    <property type="project" value="InterPro"/>
</dbReference>
<evidence type="ECO:0000313" key="2">
    <source>
        <dbReference type="EMBL" id="KAB8287685.1"/>
    </source>
</evidence>
<dbReference type="EMBL" id="WBSM01000007">
    <property type="protein sequence ID" value="KAB8287685.1"/>
    <property type="molecule type" value="Genomic_DNA"/>
</dbReference>
<dbReference type="Pfam" id="PF01156">
    <property type="entry name" value="IU_nuc_hydro"/>
    <property type="match status" value="1"/>
</dbReference>
<dbReference type="AlphaFoldDB" id="A0A6L4WZC2"/>
<proteinExistence type="predicted"/>
<dbReference type="OrthoDB" id="2530052at2"/>
<dbReference type="Proteomes" id="UP000469943">
    <property type="component" value="Unassembled WGS sequence"/>
</dbReference>
<reference evidence="3 4" key="1">
    <citation type="submission" date="2019-10" db="EMBL/GenBank/DDBJ databases">
        <title>Bifidobacterium from non-human primates.</title>
        <authorList>
            <person name="Modesto M."/>
        </authorList>
    </citation>
    <scope>NUCLEOTIDE SEQUENCE [LARGE SCALE GENOMIC DNA]</scope>
    <source>
        <strain evidence="3 4">TREM</strain>
    </source>
</reference>
<dbReference type="InterPro" id="IPR001910">
    <property type="entry name" value="Inosine/uridine_hydrolase_dom"/>
</dbReference>
<dbReference type="Proteomes" id="UP000482084">
    <property type="component" value="Unassembled WGS sequence"/>
</dbReference>
<dbReference type="EMBL" id="WHZX01000007">
    <property type="protein sequence ID" value="NEG72285.1"/>
    <property type="molecule type" value="Genomic_DNA"/>
</dbReference>
<feature type="domain" description="Inosine/uridine-preferring nucleoside hydrolase" evidence="1">
    <location>
        <begin position="21"/>
        <end position="260"/>
    </location>
</feature>
<dbReference type="Gene3D" id="3.90.245.10">
    <property type="entry name" value="Ribonucleoside hydrolase-like"/>
    <property type="match status" value="1"/>
</dbReference>
<name>A0A6L4WZC2_9BIFI</name>
<evidence type="ECO:0000313" key="4">
    <source>
        <dbReference type="Proteomes" id="UP000469943"/>
    </source>
</evidence>
<dbReference type="RefSeq" id="WP_152358496.1">
    <property type="nucleotide sequence ID" value="NZ_WBSM01000007.1"/>
</dbReference>
<keyword evidence="3" id="KW-0378">Hydrolase</keyword>
<comment type="caution">
    <text evidence="2">The sequence shown here is derived from an EMBL/GenBank/DDBJ whole genome shotgun (WGS) entry which is preliminary data.</text>
</comment>
<dbReference type="SUPFAM" id="SSF53590">
    <property type="entry name" value="Nucleoside hydrolase"/>
    <property type="match status" value="1"/>
</dbReference>
<keyword evidence="5" id="KW-1185">Reference proteome</keyword>
<organism evidence="2 5">
    <name type="scientific">Bifidobacterium ramosum</name>
    <dbReference type="NCBI Taxonomy" id="1798158"/>
    <lineage>
        <taxon>Bacteria</taxon>
        <taxon>Bacillati</taxon>
        <taxon>Actinomycetota</taxon>
        <taxon>Actinomycetes</taxon>
        <taxon>Bifidobacteriales</taxon>
        <taxon>Bifidobacteriaceae</taxon>
        <taxon>Bifidobacterium</taxon>
    </lineage>
</organism>
<sequence length="350" mass="39322">MKQWQLHRKPWAEQTAPACRVIIDNDFAGDPDDLYQLVHHLLSDTVDIRFIICSHLRAGDFIDPSGDTVAHAETRVRTLLGHMGCDVGDIIVRGSEQPLQPADLTGHSAHPQPSQACDAIIREAMRDDTDVPLYYVAGGGVTDLISAYLTEPRIADRMRVVWIGGQEYPGVRPPLNRVCTEYNADIDPLAARMLLCDTPFELWQVPRNAYRQCLVSIAELRERVLPCGEIGWFLYDSMNTIRTHDDRYGTRATGAYCLGDSPLVSLTALLTPWEVAPASHHWHTVSAVRLDEHDRPVAVDEWPDAGDDGHAGPDERAGRRAIHIVDQVDTRLLFEDLFAQLRAFHRWQEA</sequence>